<evidence type="ECO:0000313" key="2">
    <source>
        <dbReference type="Proteomes" id="UP000239002"/>
    </source>
</evidence>
<evidence type="ECO:0000313" key="1">
    <source>
        <dbReference type="EMBL" id="PPK96631.1"/>
    </source>
</evidence>
<organism evidence="1 2">
    <name type="scientific">Nonlabens xylanidelens</name>
    <dbReference type="NCBI Taxonomy" id="191564"/>
    <lineage>
        <taxon>Bacteria</taxon>
        <taxon>Pseudomonadati</taxon>
        <taxon>Bacteroidota</taxon>
        <taxon>Flavobacteriia</taxon>
        <taxon>Flavobacteriales</taxon>
        <taxon>Flavobacteriaceae</taxon>
        <taxon>Nonlabens</taxon>
    </lineage>
</organism>
<sequence>MVADFAQNTHSINTVSEFLIVHERNLKMLHHYVVEHNDDFVKELLTSIPQISPTEVKQYIEHDRGLATNKRGGLYTLIKLFMNNGKEDIEVLKEKFDFIANRNNTIIMILNNSGF</sequence>
<dbReference type="Proteomes" id="UP000239002">
    <property type="component" value="Unassembled WGS sequence"/>
</dbReference>
<keyword evidence="2" id="KW-1185">Reference proteome</keyword>
<dbReference type="AlphaFoldDB" id="A0A2S6IR36"/>
<comment type="caution">
    <text evidence="1">The sequence shown here is derived from an EMBL/GenBank/DDBJ whole genome shotgun (WGS) entry which is preliminary data.</text>
</comment>
<proteinExistence type="predicted"/>
<gene>
    <name evidence="1" type="ORF">LY01_00454</name>
</gene>
<name>A0A2S6IR36_9FLAO</name>
<accession>A0A2S6IR36</accession>
<reference evidence="1 2" key="1">
    <citation type="submission" date="2018-02" db="EMBL/GenBank/DDBJ databases">
        <title>Genomic Encyclopedia of Archaeal and Bacterial Type Strains, Phase II (KMG-II): from individual species to whole genera.</title>
        <authorList>
            <person name="Goeker M."/>
        </authorList>
    </citation>
    <scope>NUCLEOTIDE SEQUENCE [LARGE SCALE GENOMIC DNA]</scope>
    <source>
        <strain evidence="1 2">DSM 16809</strain>
    </source>
</reference>
<protein>
    <submittedName>
        <fullName evidence="1">Uncharacterized protein</fullName>
    </submittedName>
</protein>
<dbReference type="EMBL" id="PTJE01000001">
    <property type="protein sequence ID" value="PPK96631.1"/>
    <property type="molecule type" value="Genomic_DNA"/>
</dbReference>